<dbReference type="Proteomes" id="UP000321790">
    <property type="component" value="Unassembled WGS sequence"/>
</dbReference>
<dbReference type="EMBL" id="VOSC01000019">
    <property type="protein sequence ID" value="TXE12055.1"/>
    <property type="molecule type" value="Genomic_DNA"/>
</dbReference>
<reference evidence="5" key="1">
    <citation type="submission" date="2019-08" db="EMBL/GenBank/DDBJ databases">
        <title>Seonamhaeicola sediminis sp. nov., isolated from marine sediment.</title>
        <authorList>
            <person name="Cao W.R."/>
        </authorList>
    </citation>
    <scope>NUCLEOTIDE SEQUENCE [LARGE SCALE GENOMIC DNA]</scope>
    <source>
        <strain evidence="5">Gy8</strain>
    </source>
</reference>
<dbReference type="Gene3D" id="3.60.21.10">
    <property type="match status" value="1"/>
</dbReference>
<dbReference type="InterPro" id="IPR029052">
    <property type="entry name" value="Metallo-depent_PP-like"/>
</dbReference>
<dbReference type="GO" id="GO:0008758">
    <property type="term" value="F:UDP-2,3-diacylglucosamine hydrolase activity"/>
    <property type="evidence" value="ECO:0007669"/>
    <property type="project" value="TreeGrafter"/>
</dbReference>
<name>A0A5C7B077_9FLAO</name>
<evidence type="ECO:0000256" key="2">
    <source>
        <dbReference type="ARBA" id="ARBA00022801"/>
    </source>
</evidence>
<sequence length="282" mass="32024">MKRRNFIKKSIYTSIGIGALSGLYAWQLEPYWLEFVSIKMPIKNLPNHLVGKTIMQISDVHIGNHVDDNYLINAFKKAQNLNPDIVVYTGDFVHYDSPEQFKQLQKVMQHAVKGNMGTLGVLGNHDYGEDWKESNVANTITDIVNACGITILRNETTNINDLNIIGIDDFWGTNFHPEKALANFNINKANLVLCHNPDVCDLNVWNNYNSWILSGHTHGGQVKPPFLKPPILPVKNKLYSAGIFNLSNQRTLYINRALGHLYQVRLNVRPEITCFHLETEIA</sequence>
<keyword evidence="2" id="KW-0378">Hydrolase</keyword>
<dbReference type="Pfam" id="PF00149">
    <property type="entry name" value="Metallophos"/>
    <property type="match status" value="1"/>
</dbReference>
<feature type="domain" description="Calcineurin-like phosphoesterase" evidence="3">
    <location>
        <begin position="53"/>
        <end position="219"/>
    </location>
</feature>
<evidence type="ECO:0000259" key="3">
    <source>
        <dbReference type="Pfam" id="PF00149"/>
    </source>
</evidence>
<comment type="caution">
    <text evidence="4">The sequence shown here is derived from an EMBL/GenBank/DDBJ whole genome shotgun (WGS) entry which is preliminary data.</text>
</comment>
<dbReference type="RefSeq" id="WP_147134242.1">
    <property type="nucleotide sequence ID" value="NZ_VOSC01000019.1"/>
</dbReference>
<keyword evidence="5" id="KW-1185">Reference proteome</keyword>
<dbReference type="GO" id="GO:0046872">
    <property type="term" value="F:metal ion binding"/>
    <property type="evidence" value="ECO:0007669"/>
    <property type="project" value="UniProtKB-KW"/>
</dbReference>
<dbReference type="PANTHER" id="PTHR31302:SF31">
    <property type="entry name" value="PHOSPHODIESTERASE YAEI"/>
    <property type="match status" value="1"/>
</dbReference>
<dbReference type="InterPro" id="IPR004843">
    <property type="entry name" value="Calcineurin-like_PHP"/>
</dbReference>
<organism evidence="4 5">
    <name type="scientific">Seonamhaeicola algicola</name>
    <dbReference type="NCBI Taxonomy" id="1719036"/>
    <lineage>
        <taxon>Bacteria</taxon>
        <taxon>Pseudomonadati</taxon>
        <taxon>Bacteroidota</taxon>
        <taxon>Flavobacteriia</taxon>
        <taxon>Flavobacteriales</taxon>
        <taxon>Flavobacteriaceae</taxon>
    </lineage>
</organism>
<dbReference type="PANTHER" id="PTHR31302">
    <property type="entry name" value="TRANSMEMBRANE PROTEIN WITH METALLOPHOSPHOESTERASE DOMAIN-RELATED"/>
    <property type="match status" value="1"/>
</dbReference>
<accession>A0A5C7B077</accession>
<evidence type="ECO:0000313" key="4">
    <source>
        <dbReference type="EMBL" id="TXE12055.1"/>
    </source>
</evidence>
<gene>
    <name evidence="4" type="ORF">FUA26_08305</name>
</gene>
<keyword evidence="1" id="KW-0479">Metal-binding</keyword>
<dbReference type="AlphaFoldDB" id="A0A5C7B077"/>
<dbReference type="GO" id="GO:0009245">
    <property type="term" value="P:lipid A biosynthetic process"/>
    <property type="evidence" value="ECO:0007669"/>
    <property type="project" value="TreeGrafter"/>
</dbReference>
<dbReference type="OrthoDB" id="9780884at2"/>
<evidence type="ECO:0000313" key="5">
    <source>
        <dbReference type="Proteomes" id="UP000321790"/>
    </source>
</evidence>
<dbReference type="SUPFAM" id="SSF56300">
    <property type="entry name" value="Metallo-dependent phosphatases"/>
    <property type="match status" value="1"/>
</dbReference>
<evidence type="ECO:0000256" key="1">
    <source>
        <dbReference type="ARBA" id="ARBA00022723"/>
    </source>
</evidence>
<protein>
    <submittedName>
        <fullName evidence="4">Phosphoesterase</fullName>
    </submittedName>
</protein>
<proteinExistence type="predicted"/>
<dbReference type="InterPro" id="IPR051158">
    <property type="entry name" value="Metallophosphoesterase_sf"/>
</dbReference>
<dbReference type="GO" id="GO:0016020">
    <property type="term" value="C:membrane"/>
    <property type="evidence" value="ECO:0007669"/>
    <property type="project" value="GOC"/>
</dbReference>